<keyword evidence="4" id="KW-1185">Reference proteome</keyword>
<dbReference type="EMBL" id="UZAK01036069">
    <property type="protein sequence ID" value="VDP53667.1"/>
    <property type="molecule type" value="Genomic_DNA"/>
</dbReference>
<dbReference type="InterPro" id="IPR019473">
    <property type="entry name" value="TFIID_su8_C"/>
</dbReference>
<proteinExistence type="predicted"/>
<evidence type="ECO:0000313" key="5">
    <source>
        <dbReference type="WBParaSite" id="SCUD_0001368401-mRNA-1"/>
    </source>
</evidence>
<dbReference type="STRING" id="6186.A0A183KF87"/>
<evidence type="ECO:0000313" key="4">
    <source>
        <dbReference type="Proteomes" id="UP000279833"/>
    </source>
</evidence>
<feature type="domain" description="Transcription factor TFIID subunit 8 C-terminal" evidence="2">
    <location>
        <begin position="105"/>
        <end position="149"/>
    </location>
</feature>
<evidence type="ECO:0000256" key="1">
    <source>
        <dbReference type="SAM" id="Phobius"/>
    </source>
</evidence>
<keyword evidence="1" id="KW-0472">Membrane</keyword>
<dbReference type="WBParaSite" id="SCUD_0001368401-mRNA-1">
    <property type="protein sequence ID" value="SCUD_0001368401-mRNA-1"/>
    <property type="gene ID" value="SCUD_0001368401"/>
</dbReference>
<dbReference type="Proteomes" id="UP000279833">
    <property type="component" value="Unassembled WGS sequence"/>
</dbReference>
<reference evidence="5" key="1">
    <citation type="submission" date="2016-06" db="UniProtKB">
        <authorList>
            <consortium name="WormBaseParasite"/>
        </authorList>
    </citation>
    <scope>IDENTIFICATION</scope>
</reference>
<accession>A0A183KF87</accession>
<dbReference type="AlphaFoldDB" id="A0A183KF87"/>
<feature type="transmembrane region" description="Helical" evidence="1">
    <location>
        <begin position="178"/>
        <end position="201"/>
    </location>
</feature>
<evidence type="ECO:0000313" key="3">
    <source>
        <dbReference type="EMBL" id="VDP53667.1"/>
    </source>
</evidence>
<protein>
    <submittedName>
        <fullName evidence="5">TAF8_C domain-containing protein</fullName>
    </submittedName>
</protein>
<organism evidence="5">
    <name type="scientific">Schistosoma curassoni</name>
    <dbReference type="NCBI Taxonomy" id="6186"/>
    <lineage>
        <taxon>Eukaryota</taxon>
        <taxon>Metazoa</taxon>
        <taxon>Spiralia</taxon>
        <taxon>Lophotrochozoa</taxon>
        <taxon>Platyhelminthes</taxon>
        <taxon>Trematoda</taxon>
        <taxon>Digenea</taxon>
        <taxon>Strigeidida</taxon>
        <taxon>Schistosomatoidea</taxon>
        <taxon>Schistosomatidae</taxon>
        <taxon>Schistosoma</taxon>
    </lineage>
</organism>
<dbReference type="Pfam" id="PF10406">
    <property type="entry name" value="TAF8_C"/>
    <property type="match status" value="1"/>
</dbReference>
<reference evidence="3 4" key="2">
    <citation type="submission" date="2018-11" db="EMBL/GenBank/DDBJ databases">
        <authorList>
            <consortium name="Pathogen Informatics"/>
        </authorList>
    </citation>
    <scope>NUCLEOTIDE SEQUENCE [LARGE SCALE GENOMIC DNA]</scope>
    <source>
        <strain evidence="3">Dakar</strain>
        <strain evidence="4">Dakar, Senegal</strain>
    </source>
</reference>
<sequence>MHVDFNNYLHKYFDFQRFLLMAVLLYRSATSIGSSPKKGVVCAAVLGPGGTTIIPRPLSLRPNWSGNPRFGGMGSTSLLNTGLAQGISDQLSYCLPPPAPAHLQLPILPEPHTFLNTRVKRAPIASDPSSLRRRVVEQRRKVQESLIRFLGRVQPVQYLFPGDAESFMCMLFLFQPNLYIFFLVTFLTMTSFLKALTIVTIGM</sequence>
<keyword evidence="1" id="KW-0812">Transmembrane</keyword>
<name>A0A183KF87_9TREM</name>
<keyword evidence="1" id="KW-1133">Transmembrane helix</keyword>
<gene>
    <name evidence="3" type="ORF">SCUD_LOCUS13681</name>
</gene>
<evidence type="ECO:0000259" key="2">
    <source>
        <dbReference type="Pfam" id="PF10406"/>
    </source>
</evidence>